<dbReference type="InterPro" id="IPR008638">
    <property type="entry name" value="FhaB/CdiA-like_TPS"/>
</dbReference>
<comment type="caution">
    <text evidence="3">The sequence shown here is derived from an EMBL/GenBank/DDBJ whole genome shotgun (WGS) entry which is preliminary data.</text>
</comment>
<dbReference type="Gene3D" id="2.160.20.10">
    <property type="entry name" value="Single-stranded right-handed beta-helix, Pectin lyase-like"/>
    <property type="match status" value="1"/>
</dbReference>
<evidence type="ECO:0000256" key="1">
    <source>
        <dbReference type="SAM" id="MobiDB-lite"/>
    </source>
</evidence>
<dbReference type="Pfam" id="PF05860">
    <property type="entry name" value="TPS"/>
    <property type="match status" value="1"/>
</dbReference>
<dbReference type="Pfam" id="PF13018">
    <property type="entry name" value="ESPR"/>
    <property type="match status" value="1"/>
</dbReference>
<dbReference type="InterPro" id="IPR024973">
    <property type="entry name" value="ESPR"/>
</dbReference>
<accession>A0A4Z0BG68</accession>
<proteinExistence type="predicted"/>
<dbReference type="InterPro" id="IPR012334">
    <property type="entry name" value="Pectin_lyas_fold"/>
</dbReference>
<protein>
    <submittedName>
        <fullName evidence="3">Filamentous hemagglutinin N-terminal domain-containing protein</fullName>
    </submittedName>
</protein>
<feature type="region of interest" description="Disordered" evidence="1">
    <location>
        <begin position="1986"/>
        <end position="2021"/>
    </location>
</feature>
<name>A0A4Z0BG68_9BURK</name>
<feature type="domain" description="Filamentous haemagglutinin FhaB/tRNA nuclease CdiA-like TPS" evidence="2">
    <location>
        <begin position="83"/>
        <end position="203"/>
    </location>
</feature>
<dbReference type="SMART" id="SM00912">
    <property type="entry name" value="Haemagg_act"/>
    <property type="match status" value="1"/>
</dbReference>
<dbReference type="Proteomes" id="UP000297839">
    <property type="component" value="Unassembled WGS sequence"/>
</dbReference>
<dbReference type="NCBIfam" id="TIGR01731">
    <property type="entry name" value="fil_hemag_20aa"/>
    <property type="match status" value="17"/>
</dbReference>
<dbReference type="InterPro" id="IPR011050">
    <property type="entry name" value="Pectin_lyase_fold/virulence"/>
</dbReference>
<dbReference type="RefSeq" id="WP_135251018.1">
    <property type="nucleotide sequence ID" value="NZ_SMLK01000006.1"/>
</dbReference>
<evidence type="ECO:0000259" key="2">
    <source>
        <dbReference type="SMART" id="SM00912"/>
    </source>
</evidence>
<sequence>MNKNCYRLIFSRARGAIVAVAETASSRAKDGRTGGTRRPPLAPQALTALAFSLACAFTAPTHGQIIANPSAPAAQQPKVIAAPNGVPLVNIQAPSSAGVSHNKYSQFDVSKQGVILNNSTGNVQSQLGGWIQGNAALAGGSAKLILNEVNSSSPSVLKGFIEVAGQRADVVVANPAGITVDGAGFINAARATLTTGVPMIGSAGTLDGFQVRQGLVTVGGAGLDARSTDYTAILARSVVLNGGVWANNLRVVAGSANTNADASQVVPVSPTSSAPAFAIDTAQLGGMYAGYIHLIATEAGVGVRNAGTWGSSGNLVLSAEGLLTNSGTISATGAMSSASKGVTNTGTIFGQTGAAITANGALSNSAVIASGADLSIQATGAGASINSTSASTLAAGVQSDGSIGSAGTLNLSSTGQVTAKGMNLAGADMAVSASNIDLGASRNDARNVTLTATAGGVDLAAATMAAGQRLKVTAAGAVRTDDAAVSSAALDIAAASLSNVHGKIMQTGTADASILLSGALDNAGGEIAGNASNLRVQAGSVANVAGRIDHSGTGTLTVDAAAGLDNRSGVIATSGALGANAGGALTNTAGQIVAAQNAVIAATGIANDQGLIQAGGNLSVDAGSGTLANSNSGTGGGIQSGGNLVVHGGTISNTAGRLSASTDLSIGGGAVTNTGSILAGRDLSVASSAMVSNAAGTMAAARTVDVTATGLQNQAGLIQGGQLVHVDVGAGTLLNAGSGAAGGIRGGGTVDLRADTINNQGGTLLAQTQLSVTAQSFTNDAASTLASLQDAALTVHSLTNAGQLQANRDLSIQSQGTTNTGKVLAGHQLALTGGVLTNNHGLLQAGADLQIQTGGAALINTGTAAGQGILSGGTLTVASGNLTNSAGLLAAATDLDVQAAAVSNTGGTVMAGGAGKVKTTGALNNTGGLVQATGSLTVDTGANALTNDATAAGKGIASGGAMSITAGALSNQSGRIAGVGAAGTTVKASTLNNAGGLVVSSGNLGVTATGTITNTAGTFAAGQDLSATAVGYTNLGKFSAQRDLSLTSQNDLNLTGKPLEAGRDLALQTSGQLVNTGELMASRNLAVGANKITNSGSMDAGSQLTAAAATSIVNTGAIVGASVTLQGGTLVANRGVAALIGATDTAGDLTILAPTIENSDDVTATDTMAKPIILGLGRVTLAGGKTAAGGFTAANEVTNRSAIIESGGNLRMYAANVTNTRRTLAFSGTFDQTLSDAEAAALGVSLSGQVGTVNTPDPTQIGGVYIDPPHSGSMNSDYWYTTYNGVAMRNTLLSISPKAQIISGGNIDTSAGSTWKNYWSDISAAGAINLSGVTLDQDGWKGAPRPQVMVNYSGDYHYQTYKGYWWTMSFADDLRYYAGGPNYDSTFSAGGSIAGSGATIINGAHGASAPVSGGTLGSVSVASITPAAGGTGATVMPGPVPASGAKKPHSVTLDLTVPNSALFHPATSPGAAYLVETDPRFTNYRQWMSSSYMLDALNIDPSSLTKRLGDGFYEQRLVREQLLVLTGQRFVGNYTDEDAQYRSLLANAVTAAKQWSLRPGIALSAAQMEQLTSDIVWLVEQDVTLPSGEKTRALVPVVYLAANSTALRPDGALIAANKIELTDLQGFANSGTIATKDSLKLQTQGDLDNRFGQLTSGGAMVLAAGGNVDLTAARLNAGTLQMDVGRNLLLASATQTETGQALGIARQYTMLAALASIDVKGDATLKVGGNVQQSGADIKVGGNLKADIGGTWTMDTVQTGETKSAYRYGGNASSDFESNRGSSLQVGGSAQIGVGGDFIAKGAMLNLGSTADSTASISAGGSVVFEAAKDRAQIDSSSRTSSHGRSASDTKHVLDERVVGTSVNSGGSLVIGAAKDVVVKGSDVNSQGALTVAAGRDVIVTTESERHGSDSTHSGSHRGLVSSKTVNEQSSFEQVLQQGSSLDGQHVSIAAGQDVKILGSQVISDLGTTIVAARDVAIEAATNTTSTNAGRQETRSGLFGSGGSITLGKRSQENDRQTTSTTVVASTVGSVGGDIVIRAGGEYRQTGSDVMAPVGSIDVAAASVKITEARETNRESEQSRVSQSGLSVGISAPVLSTVQSAAGLVKAAEQTGDGRMQALGVAAAAAKGYQAAKDLASIADAANPVEAAGIGLSISLGSSKSQSTQTAQSDIARGSSVAAGQNVSITATGAGRASNILAQGAEISAGRVVQMKADGDVVLKAAQNTASESSSNSSSSASIGVSIGSSGIGITASASKGSGTGNGSDVYYSNTHVGGGERVALLSGADTTLQGAVVTAPQVAASVGGNLRVESLQDTSSYHSNSQTSGVSVTLTPAGVPVGGSISAGRSSIDSTFVSVGEQSGIRAGDQGFQVSVAGATSLLGSQVTSSQRAVDAGNNIFRSAGGITTADLENNASYSGSAIGVTVGAGKNPAGEWNAQGTSAGVGRDSGSATSVSTAGISGVAGDQEARTGDASTSLRPIFDKSKVQSEIDAQVRITAAFGSEAAKVVGDYANAKYEEARKAGDTAGMEAWAEGGAARVALHAVVGGLTGGAKGAAGAAASQAAIEFIGKEVAEADLPDSVKKALIGLAGTAVGAAAAGTSGAAAGYNATTNNYLSAADLRSRAQRLDDARKRGDVVEEVQILREYALKSAANSGVIVHDSILQREQLSLDKAGLEQLLTDPGISGETRMQATISLREVTRAIAVIDKGPVIADALQAGLTLADVATLGQILRAGGLTVKATLELMQSRVGAEASAEAAGRITTNFYVDRGLDLSPQMYRSAAEASTHNPSAGKVVLGPHVAESSQSYESVAKEMGATFFEMGDWKRTSAILGEDKMWYINREFLDQQIALGKEFLFTVDPRKVSQGSFTWREFDHLRSQGYRLENSGDMYRAVR</sequence>
<dbReference type="OrthoDB" id="5666689at2"/>
<dbReference type="GO" id="GO:0003824">
    <property type="term" value="F:catalytic activity"/>
    <property type="evidence" value="ECO:0007669"/>
    <property type="project" value="UniProtKB-ARBA"/>
</dbReference>
<dbReference type="InterPro" id="IPR010069">
    <property type="entry name" value="CdiA_FHA1_rpt"/>
</dbReference>
<organism evidence="3 4">
    <name type="scientific">Ramlibacter humi</name>
    <dbReference type="NCBI Taxonomy" id="2530451"/>
    <lineage>
        <taxon>Bacteria</taxon>
        <taxon>Pseudomonadati</taxon>
        <taxon>Pseudomonadota</taxon>
        <taxon>Betaproteobacteria</taxon>
        <taxon>Burkholderiales</taxon>
        <taxon>Comamonadaceae</taxon>
        <taxon>Ramlibacter</taxon>
    </lineage>
</organism>
<dbReference type="SUPFAM" id="SSF51126">
    <property type="entry name" value="Pectin lyase-like"/>
    <property type="match status" value="1"/>
</dbReference>
<dbReference type="InterPro" id="IPR025157">
    <property type="entry name" value="Hemagglutinin_rpt"/>
</dbReference>
<feature type="region of interest" description="Disordered" evidence="1">
    <location>
        <begin position="1831"/>
        <end position="1851"/>
    </location>
</feature>
<reference evidence="3 4" key="1">
    <citation type="submission" date="2019-03" db="EMBL/GenBank/DDBJ databases">
        <title>Ramlibacter sp. 18x22-1, whole genome shotgun sequence.</title>
        <authorList>
            <person name="Zhang X."/>
            <person name="Feng G."/>
            <person name="Zhu H."/>
        </authorList>
    </citation>
    <scope>NUCLEOTIDE SEQUENCE [LARGE SCALE GENOMIC DNA]</scope>
    <source>
        <strain evidence="3 4">18x22-1</strain>
    </source>
</reference>
<dbReference type="EMBL" id="SMLK01000006">
    <property type="protein sequence ID" value="TFY98326.1"/>
    <property type="molecule type" value="Genomic_DNA"/>
</dbReference>
<feature type="compositionally biased region" description="Low complexity" evidence="1">
    <location>
        <begin position="1836"/>
        <end position="1845"/>
    </location>
</feature>
<evidence type="ECO:0000313" key="4">
    <source>
        <dbReference type="Proteomes" id="UP000297839"/>
    </source>
</evidence>
<dbReference type="Pfam" id="PF13332">
    <property type="entry name" value="Fil_haemagg_2"/>
    <property type="match status" value="5"/>
</dbReference>
<dbReference type="NCBIfam" id="TIGR01901">
    <property type="entry name" value="adhes_NPXG"/>
    <property type="match status" value="1"/>
</dbReference>
<gene>
    <name evidence="3" type="ORF">EZ216_17210</name>
</gene>
<evidence type="ECO:0000313" key="3">
    <source>
        <dbReference type="EMBL" id="TFY98326.1"/>
    </source>
</evidence>
<keyword evidence="4" id="KW-1185">Reference proteome</keyword>